<protein>
    <submittedName>
        <fullName evidence="4">Hpt domain-containing protein</fullName>
    </submittedName>
</protein>
<dbReference type="EMBL" id="SLVM01000017">
    <property type="protein sequence ID" value="TCM82031.1"/>
    <property type="molecule type" value="Genomic_DNA"/>
</dbReference>
<dbReference type="PROSITE" id="PS50894">
    <property type="entry name" value="HPT"/>
    <property type="match status" value="1"/>
</dbReference>
<evidence type="ECO:0000256" key="2">
    <source>
        <dbReference type="PROSITE-ProRule" id="PRU00110"/>
    </source>
</evidence>
<dbReference type="OrthoDB" id="7867809at2"/>
<dbReference type="InterPro" id="IPR008207">
    <property type="entry name" value="Sig_transdc_His_kin_Hpt_dom"/>
</dbReference>
<keyword evidence="5" id="KW-1185">Reference proteome</keyword>
<feature type="domain" description="HPt" evidence="3">
    <location>
        <begin position="11"/>
        <end position="105"/>
    </location>
</feature>
<evidence type="ECO:0000259" key="3">
    <source>
        <dbReference type="PROSITE" id="PS50894"/>
    </source>
</evidence>
<accession>A0A4R1YS74</accession>
<dbReference type="SUPFAM" id="SSF47226">
    <property type="entry name" value="Histidine-containing phosphotransfer domain, HPT domain"/>
    <property type="match status" value="1"/>
</dbReference>
<gene>
    <name evidence="4" type="ORF">EV216_1173</name>
</gene>
<dbReference type="AlphaFoldDB" id="A0A4R1YS74"/>
<keyword evidence="2" id="KW-0597">Phosphoprotein</keyword>
<dbReference type="GO" id="GO:0000160">
    <property type="term" value="P:phosphorelay signal transduction system"/>
    <property type="evidence" value="ECO:0007669"/>
    <property type="project" value="UniProtKB-KW"/>
</dbReference>
<dbReference type="InterPro" id="IPR036641">
    <property type="entry name" value="HPT_dom_sf"/>
</dbReference>
<evidence type="ECO:0000313" key="5">
    <source>
        <dbReference type="Proteomes" id="UP000295277"/>
    </source>
</evidence>
<organism evidence="4 5">
    <name type="scientific">Rhodovulum steppense</name>
    <dbReference type="NCBI Taxonomy" id="540251"/>
    <lineage>
        <taxon>Bacteria</taxon>
        <taxon>Pseudomonadati</taxon>
        <taxon>Pseudomonadota</taxon>
        <taxon>Alphaproteobacteria</taxon>
        <taxon>Rhodobacterales</taxon>
        <taxon>Paracoccaceae</taxon>
        <taxon>Rhodovulum</taxon>
    </lineage>
</organism>
<name>A0A4R1YS74_9RHOB</name>
<keyword evidence="1" id="KW-0902">Two-component regulatory system</keyword>
<dbReference type="Proteomes" id="UP000295277">
    <property type="component" value="Unassembled WGS sequence"/>
</dbReference>
<evidence type="ECO:0000313" key="4">
    <source>
        <dbReference type="EMBL" id="TCM82031.1"/>
    </source>
</evidence>
<evidence type="ECO:0000256" key="1">
    <source>
        <dbReference type="ARBA" id="ARBA00023012"/>
    </source>
</evidence>
<dbReference type="GO" id="GO:0004672">
    <property type="term" value="F:protein kinase activity"/>
    <property type="evidence" value="ECO:0007669"/>
    <property type="project" value="UniProtKB-ARBA"/>
</dbReference>
<proteinExistence type="predicted"/>
<dbReference type="RefSeq" id="WP_132695766.1">
    <property type="nucleotide sequence ID" value="NZ_SLVM01000017.1"/>
</dbReference>
<dbReference type="Pfam" id="PF01627">
    <property type="entry name" value="Hpt"/>
    <property type="match status" value="1"/>
</dbReference>
<comment type="caution">
    <text evidence="4">The sequence shown here is derived from an EMBL/GenBank/DDBJ whole genome shotgun (WGS) entry which is preliminary data.</text>
</comment>
<feature type="modified residue" description="Phosphohistidine" evidence="2">
    <location>
        <position position="51"/>
    </location>
</feature>
<dbReference type="Gene3D" id="1.20.120.160">
    <property type="entry name" value="HPT domain"/>
    <property type="match status" value="1"/>
</dbReference>
<reference evidence="4 5" key="1">
    <citation type="submission" date="2019-03" db="EMBL/GenBank/DDBJ databases">
        <title>Genomic Encyclopedia of Type Strains, Phase IV (KMG-IV): sequencing the most valuable type-strain genomes for metagenomic binning, comparative biology and taxonomic classification.</title>
        <authorList>
            <person name="Goeker M."/>
        </authorList>
    </citation>
    <scope>NUCLEOTIDE SEQUENCE [LARGE SCALE GENOMIC DNA]</scope>
    <source>
        <strain evidence="4 5">DSM 21153</strain>
    </source>
</reference>
<sequence>MIDWKRVEELRSEVGEEAFDEVLDLFLEEVDEVMTRLRATPDQTCLPADLHFVRGSALNLGLKEFCAICQGLEHRLAQGESVELSALLDSYAESRGLLMAAGKARSRVA</sequence>